<dbReference type="EMBL" id="CP155573">
    <property type="protein sequence ID" value="XFO65718.1"/>
    <property type="molecule type" value="Genomic_DNA"/>
</dbReference>
<evidence type="ECO:0000313" key="6">
    <source>
        <dbReference type="EMBL" id="XFO65718.1"/>
    </source>
</evidence>
<proteinExistence type="inferred from homology"/>
<dbReference type="Pfam" id="PF00126">
    <property type="entry name" value="HTH_1"/>
    <property type="match status" value="1"/>
</dbReference>
<keyword evidence="2" id="KW-0805">Transcription regulation</keyword>
<evidence type="ECO:0000259" key="5">
    <source>
        <dbReference type="PROSITE" id="PS50931"/>
    </source>
</evidence>
<dbReference type="SUPFAM" id="SSF53850">
    <property type="entry name" value="Periplasmic binding protein-like II"/>
    <property type="match status" value="1"/>
</dbReference>
<dbReference type="Proteomes" id="UP000216752">
    <property type="component" value="Chromosome"/>
</dbReference>
<sequence>MSLNKYEVFYSIVTLGSMSKAAEALNLSHSAVSHTISSLECELGFPLLTRSRSGVVPTSNGEHLLPLISEILYNNELLKKEVAAINGLEIGTVRIGSFTSVSSQWLPGIFAQFQRYHPLIDVELSDGNYDEIENWIESGRVDFGFVSLPTRKTYEVLPLKKDRLLFILPPEHPLTQKSRLNFDDIAKEEFIMPQWGSYDDLGKILRENGVNLRKKYEVTEGRAIISMVNKGLGISILPEMVLANNTEDIRTIYLDQSYYRKIGIAAYSLKNCSPAVKKFIACTKSWLNDHNLLDFK</sequence>
<dbReference type="InterPro" id="IPR036390">
    <property type="entry name" value="WH_DNA-bd_sf"/>
</dbReference>
<protein>
    <submittedName>
        <fullName evidence="6">HTH-type transcriptional regulator CysL</fullName>
    </submittedName>
</protein>
<evidence type="ECO:0000256" key="4">
    <source>
        <dbReference type="ARBA" id="ARBA00023163"/>
    </source>
</evidence>
<dbReference type="PANTHER" id="PTHR30419">
    <property type="entry name" value="HTH-TYPE TRANSCRIPTIONAL REGULATOR YBHD"/>
    <property type="match status" value="1"/>
</dbReference>
<dbReference type="PROSITE" id="PS50931">
    <property type="entry name" value="HTH_LYSR"/>
    <property type="match status" value="1"/>
</dbReference>
<name>A0ABZ3IJZ1_9FIRM</name>
<evidence type="ECO:0000313" key="7">
    <source>
        <dbReference type="Proteomes" id="UP000216752"/>
    </source>
</evidence>
<accession>A0ABZ3IJZ1</accession>
<reference evidence="6" key="1">
    <citation type="submission" date="2024-05" db="EMBL/GenBank/DDBJ databases">
        <title>Isolation and characterization of Sporomusa carbonis sp. nov., a carboxydotrophic hydrogenogen in the genus of Sporomusa isolated from a charcoal burning pile.</title>
        <authorList>
            <person name="Boeer T."/>
            <person name="Rosenbaum F."/>
            <person name="Eysell L."/>
            <person name="Mueller V."/>
            <person name="Daniel R."/>
            <person name="Poehlein A."/>
        </authorList>
    </citation>
    <scope>NUCLEOTIDE SEQUENCE [LARGE SCALE GENOMIC DNA]</scope>
    <source>
        <strain evidence="6">DSM 10669</strain>
    </source>
</reference>
<organism evidence="6 7">
    <name type="scientific">Sporomusa silvacetica DSM 10669</name>
    <dbReference type="NCBI Taxonomy" id="1123289"/>
    <lineage>
        <taxon>Bacteria</taxon>
        <taxon>Bacillati</taxon>
        <taxon>Bacillota</taxon>
        <taxon>Negativicutes</taxon>
        <taxon>Selenomonadales</taxon>
        <taxon>Sporomusaceae</taxon>
        <taxon>Sporomusa</taxon>
    </lineage>
</organism>
<dbReference type="Gene3D" id="1.10.10.10">
    <property type="entry name" value="Winged helix-like DNA-binding domain superfamily/Winged helix DNA-binding domain"/>
    <property type="match status" value="1"/>
</dbReference>
<dbReference type="Pfam" id="PF03466">
    <property type="entry name" value="LysR_substrate"/>
    <property type="match status" value="1"/>
</dbReference>
<comment type="similarity">
    <text evidence="1">Belongs to the LysR transcriptional regulatory family.</text>
</comment>
<evidence type="ECO:0000256" key="2">
    <source>
        <dbReference type="ARBA" id="ARBA00023015"/>
    </source>
</evidence>
<dbReference type="InterPro" id="IPR036388">
    <property type="entry name" value="WH-like_DNA-bd_sf"/>
</dbReference>
<keyword evidence="4" id="KW-0804">Transcription</keyword>
<dbReference type="RefSeq" id="WP_094604876.1">
    <property type="nucleotide sequence ID" value="NZ_CP155573.1"/>
</dbReference>
<gene>
    <name evidence="6" type="primary">cysL_1</name>
    <name evidence="6" type="ORF">SPSIL_018580</name>
</gene>
<evidence type="ECO:0000256" key="3">
    <source>
        <dbReference type="ARBA" id="ARBA00023125"/>
    </source>
</evidence>
<dbReference type="SUPFAM" id="SSF46785">
    <property type="entry name" value="Winged helix' DNA-binding domain"/>
    <property type="match status" value="1"/>
</dbReference>
<keyword evidence="7" id="KW-1185">Reference proteome</keyword>
<dbReference type="InterPro" id="IPR005119">
    <property type="entry name" value="LysR_subst-bd"/>
</dbReference>
<dbReference type="PANTHER" id="PTHR30419:SF24">
    <property type="entry name" value="HTH-TYPE TRANSCRIPTIONAL REGULATOR CZCR"/>
    <property type="match status" value="1"/>
</dbReference>
<dbReference type="PRINTS" id="PR00039">
    <property type="entry name" value="HTHLYSR"/>
</dbReference>
<feature type="domain" description="HTH lysR-type" evidence="5">
    <location>
        <begin position="1"/>
        <end position="58"/>
    </location>
</feature>
<keyword evidence="3" id="KW-0238">DNA-binding</keyword>
<dbReference type="InterPro" id="IPR000847">
    <property type="entry name" value="LysR_HTH_N"/>
</dbReference>
<dbReference type="Gene3D" id="3.40.190.290">
    <property type="match status" value="1"/>
</dbReference>
<dbReference type="CDD" id="cd05466">
    <property type="entry name" value="PBP2_LTTR_substrate"/>
    <property type="match status" value="1"/>
</dbReference>
<evidence type="ECO:0000256" key="1">
    <source>
        <dbReference type="ARBA" id="ARBA00009437"/>
    </source>
</evidence>
<dbReference type="InterPro" id="IPR050950">
    <property type="entry name" value="HTH-type_LysR_regulators"/>
</dbReference>